<keyword evidence="1" id="KW-1133">Transmembrane helix</keyword>
<keyword evidence="1" id="KW-0812">Transmembrane</keyword>
<keyword evidence="3" id="KW-1185">Reference proteome</keyword>
<evidence type="ECO:0000313" key="2">
    <source>
        <dbReference type="EMBL" id="AYG80139.1"/>
    </source>
</evidence>
<dbReference type="Proteomes" id="UP000271554">
    <property type="component" value="Chromosome"/>
</dbReference>
<dbReference type="AlphaFoldDB" id="A0A387H9S6"/>
<sequence>MGLASSDLVKASRYSELGPKGPIMSIKDLFFRHGRETATVALEEPTTAAFVKITTPAGPTGEIHVPGKEASRLMETTEFIFGIGGTVTGPYLMAKALELGDATPWGVYTALLVLGALLPAACYWLSTRRRRV</sequence>
<evidence type="ECO:0000313" key="3">
    <source>
        <dbReference type="Proteomes" id="UP000271554"/>
    </source>
</evidence>
<organism evidence="2 3">
    <name type="scientific">Streptomyces hundungensis</name>
    <dbReference type="NCBI Taxonomy" id="1077946"/>
    <lineage>
        <taxon>Bacteria</taxon>
        <taxon>Bacillati</taxon>
        <taxon>Actinomycetota</taxon>
        <taxon>Actinomycetes</taxon>
        <taxon>Kitasatosporales</taxon>
        <taxon>Streptomycetaceae</taxon>
        <taxon>Streptomyces</taxon>
    </lineage>
</organism>
<gene>
    <name evidence="2" type="ORF">DWB77_02265</name>
</gene>
<accession>A0A387H9S6</accession>
<name>A0A387H9S6_9ACTN</name>
<dbReference type="KEGG" id="shun:DWB77_02265"/>
<feature type="transmembrane region" description="Helical" evidence="1">
    <location>
        <begin position="76"/>
        <end position="93"/>
    </location>
</feature>
<protein>
    <submittedName>
        <fullName evidence="2">Uncharacterized protein</fullName>
    </submittedName>
</protein>
<dbReference type="EMBL" id="CP032698">
    <property type="protein sequence ID" value="AYG80139.1"/>
    <property type="molecule type" value="Genomic_DNA"/>
</dbReference>
<reference evidence="2 3" key="1">
    <citation type="submission" date="2018-10" db="EMBL/GenBank/DDBJ databases">
        <title>Relationship between Morphology and Antimicrobial Activity in Streptomyces.</title>
        <authorList>
            <person name="Kang H.J."/>
            <person name="Kim S.B."/>
        </authorList>
    </citation>
    <scope>NUCLEOTIDE SEQUENCE [LARGE SCALE GENOMIC DNA]</scope>
    <source>
        <strain evidence="2 3">BH38</strain>
    </source>
</reference>
<proteinExistence type="predicted"/>
<evidence type="ECO:0000256" key="1">
    <source>
        <dbReference type="SAM" id="Phobius"/>
    </source>
</evidence>
<keyword evidence="1" id="KW-0472">Membrane</keyword>
<feature type="transmembrane region" description="Helical" evidence="1">
    <location>
        <begin position="105"/>
        <end position="126"/>
    </location>
</feature>